<dbReference type="InterPro" id="IPR028098">
    <property type="entry name" value="Glyco_trans_4-like_N"/>
</dbReference>
<dbReference type="Proteomes" id="UP001057522">
    <property type="component" value="Unassembled WGS sequence"/>
</dbReference>
<protein>
    <submittedName>
        <fullName evidence="3">Glycosyltransferase</fullName>
        <ecNumber evidence="3">2.4.-.-</ecNumber>
    </submittedName>
</protein>
<dbReference type="Gene3D" id="3.40.50.2000">
    <property type="entry name" value="Glycogen Phosphorylase B"/>
    <property type="match status" value="2"/>
</dbReference>
<keyword evidence="3" id="KW-0808">Transferase</keyword>
<feature type="domain" description="Glycosyltransferase subfamily 4-like N-terminal" evidence="2">
    <location>
        <begin position="18"/>
        <end position="167"/>
    </location>
</feature>
<accession>A0ABT0TVQ1</accession>
<evidence type="ECO:0000313" key="4">
    <source>
        <dbReference type="Proteomes" id="UP001057522"/>
    </source>
</evidence>
<dbReference type="InterPro" id="IPR001296">
    <property type="entry name" value="Glyco_trans_1"/>
</dbReference>
<gene>
    <name evidence="3" type="ORF">NCR95_07470</name>
</gene>
<feature type="domain" description="Glycosyl transferase family 1" evidence="1">
    <location>
        <begin position="183"/>
        <end position="326"/>
    </location>
</feature>
<sequence>MHTDNKPTLALVVSSLRMGGAEKVASFLANALIDSYRIILILWSDKDHFFSLDERIEVVVIATKMRGMLGNIERIFRLKRCFREHKADLVISFIHQTNILAILAARANKIPVIATEHSIYASLDHLKIWKFLRQRVYPLADHITTLTQKDSKHYGFLKNVSVMPNPVVIHKTTEADWQDFIAHKPYILSAGRMIETKHFEELLEVFGQFSKKNPQFSLLLAGDGKCRDSLEKQAQNLGAKIVFLGKVENLYSAYQNAEFFALTSHREGLSNVLIESLMCGAPVISYDCPYGPSEIISDGKNGILVKMGDKNALLKSFEVMLAKRQEFAKNTQVIYEKFGEEVVLKKWRELIALTLNKKN</sequence>
<dbReference type="SUPFAM" id="SSF53756">
    <property type="entry name" value="UDP-Glycosyltransferase/glycogen phosphorylase"/>
    <property type="match status" value="1"/>
</dbReference>
<reference evidence="3" key="1">
    <citation type="submission" date="2022-06" db="EMBL/GenBank/DDBJ databases">
        <title>Helicobacter colisuis sp. nov.</title>
        <authorList>
            <person name="Papic B."/>
            <person name="Gruntar I."/>
        </authorList>
    </citation>
    <scope>NUCLEOTIDE SEQUENCE</scope>
    <source>
        <strain evidence="3">11154-15</strain>
    </source>
</reference>
<dbReference type="GO" id="GO:0016757">
    <property type="term" value="F:glycosyltransferase activity"/>
    <property type="evidence" value="ECO:0007669"/>
    <property type="project" value="UniProtKB-KW"/>
</dbReference>
<organism evidence="3 4">
    <name type="scientific">Helicobacter colisuis</name>
    <dbReference type="NCBI Taxonomy" id="2949739"/>
    <lineage>
        <taxon>Bacteria</taxon>
        <taxon>Pseudomonadati</taxon>
        <taxon>Campylobacterota</taxon>
        <taxon>Epsilonproteobacteria</taxon>
        <taxon>Campylobacterales</taxon>
        <taxon>Helicobacteraceae</taxon>
        <taxon>Helicobacter</taxon>
    </lineage>
</organism>
<dbReference type="Pfam" id="PF00534">
    <property type="entry name" value="Glycos_transf_1"/>
    <property type="match status" value="1"/>
</dbReference>
<name>A0ABT0TVQ1_9HELI</name>
<dbReference type="RefSeq" id="WP_250604877.1">
    <property type="nucleotide sequence ID" value="NZ_JAMOKX010000006.1"/>
</dbReference>
<proteinExistence type="predicted"/>
<comment type="caution">
    <text evidence="3">The sequence shown here is derived from an EMBL/GenBank/DDBJ whole genome shotgun (WGS) entry which is preliminary data.</text>
</comment>
<dbReference type="PANTHER" id="PTHR12526:SF630">
    <property type="entry name" value="GLYCOSYLTRANSFERASE"/>
    <property type="match status" value="1"/>
</dbReference>
<dbReference type="EC" id="2.4.-.-" evidence="3"/>
<keyword evidence="4" id="KW-1185">Reference proteome</keyword>
<dbReference type="Pfam" id="PF13439">
    <property type="entry name" value="Glyco_transf_4"/>
    <property type="match status" value="1"/>
</dbReference>
<keyword evidence="3" id="KW-0328">Glycosyltransferase</keyword>
<dbReference type="EMBL" id="JAMOKX010000006">
    <property type="protein sequence ID" value="MCL9820000.1"/>
    <property type="molecule type" value="Genomic_DNA"/>
</dbReference>
<evidence type="ECO:0000259" key="1">
    <source>
        <dbReference type="Pfam" id="PF00534"/>
    </source>
</evidence>
<dbReference type="PANTHER" id="PTHR12526">
    <property type="entry name" value="GLYCOSYLTRANSFERASE"/>
    <property type="match status" value="1"/>
</dbReference>
<evidence type="ECO:0000313" key="3">
    <source>
        <dbReference type="EMBL" id="MCL9820000.1"/>
    </source>
</evidence>
<evidence type="ECO:0000259" key="2">
    <source>
        <dbReference type="Pfam" id="PF13439"/>
    </source>
</evidence>